<name>X1A932_9ZZZZ</name>
<accession>X1A932</accession>
<feature type="domain" description="F420-non-reducing hydrogenase iron-sulfur subunit D" evidence="7">
    <location>
        <begin position="5"/>
        <end position="124"/>
    </location>
</feature>
<evidence type="ECO:0000256" key="1">
    <source>
        <dbReference type="ARBA" id="ARBA00022723"/>
    </source>
</evidence>
<dbReference type="AlphaFoldDB" id="X1A932"/>
<gene>
    <name evidence="9" type="ORF">S01H4_09489</name>
</gene>
<evidence type="ECO:0000259" key="7">
    <source>
        <dbReference type="Pfam" id="PF02662"/>
    </source>
</evidence>
<dbReference type="GO" id="GO:0051536">
    <property type="term" value="F:iron-sulfur cluster binding"/>
    <property type="evidence" value="ECO:0007669"/>
    <property type="project" value="UniProtKB-KW"/>
</dbReference>
<dbReference type="GO" id="GO:0046872">
    <property type="term" value="F:metal ion binding"/>
    <property type="evidence" value="ECO:0007669"/>
    <property type="project" value="UniProtKB-KW"/>
</dbReference>
<dbReference type="GO" id="GO:0003700">
    <property type="term" value="F:DNA-binding transcription factor activity"/>
    <property type="evidence" value="ECO:0007669"/>
    <property type="project" value="InterPro"/>
</dbReference>
<keyword evidence="6" id="KW-0804">Transcription</keyword>
<evidence type="ECO:0000256" key="2">
    <source>
        <dbReference type="ARBA" id="ARBA00023002"/>
    </source>
</evidence>
<comment type="caution">
    <text evidence="9">The sequence shown here is derived from an EMBL/GenBank/DDBJ whole genome shotgun (WGS) entry which is preliminary data.</text>
</comment>
<proteinExistence type="predicted"/>
<protein>
    <submittedName>
        <fullName evidence="9">Uncharacterized protein</fullName>
    </submittedName>
</protein>
<keyword evidence="1" id="KW-0479">Metal-binding</keyword>
<keyword evidence="3" id="KW-0408">Iron</keyword>
<keyword evidence="5" id="KW-0805">Transcription regulation</keyword>
<dbReference type="Pfam" id="PF08220">
    <property type="entry name" value="HTH_DeoR"/>
    <property type="match status" value="1"/>
</dbReference>
<organism evidence="9">
    <name type="scientific">marine sediment metagenome</name>
    <dbReference type="NCBI Taxonomy" id="412755"/>
    <lineage>
        <taxon>unclassified sequences</taxon>
        <taxon>metagenomes</taxon>
        <taxon>ecological metagenomes</taxon>
    </lineage>
</organism>
<dbReference type="InterPro" id="IPR001034">
    <property type="entry name" value="DeoR_HTH"/>
</dbReference>
<sequence>MEYKVMIFSSAGCNYNELNLDDIKKFKEVDTVKINKLENLGTLDITQLLKAIYSGFDGIFVIINGKLKTDKFISEFNSFLKPIEEINRILGRRGLGNQRVKLFKFDGTNQTKLNGAFKNFLRKLIHSGPNPINSGIRKIHIKSDYNYNFEHISIKKLLYASYKASYNFHYRSLFKAKEKILQSGRYNEDELNYLLDSIFEAETARKYMLEELKKYKSLTLEEMINLFDFSEENIIRDIFYIKDQGYIEEIVEEIPVNKLFHKYKVKDIKDTFKENYFKSVAIIHDNKVCCNCG</sequence>
<evidence type="ECO:0000256" key="5">
    <source>
        <dbReference type="ARBA" id="ARBA00023015"/>
    </source>
</evidence>
<evidence type="ECO:0000259" key="8">
    <source>
        <dbReference type="Pfam" id="PF08220"/>
    </source>
</evidence>
<dbReference type="Pfam" id="PF02662">
    <property type="entry name" value="FlpD"/>
    <property type="match status" value="1"/>
</dbReference>
<feature type="domain" description="HTH deoR-type" evidence="8">
    <location>
        <begin position="206"/>
        <end position="248"/>
    </location>
</feature>
<evidence type="ECO:0000256" key="6">
    <source>
        <dbReference type="ARBA" id="ARBA00023163"/>
    </source>
</evidence>
<keyword evidence="4" id="KW-0411">Iron-sulfur</keyword>
<evidence type="ECO:0000313" key="9">
    <source>
        <dbReference type="EMBL" id="GAG56701.1"/>
    </source>
</evidence>
<dbReference type="InterPro" id="IPR003813">
    <property type="entry name" value="MvhD/FlpD"/>
</dbReference>
<evidence type="ECO:0000256" key="3">
    <source>
        <dbReference type="ARBA" id="ARBA00023004"/>
    </source>
</evidence>
<feature type="non-terminal residue" evidence="9">
    <location>
        <position position="293"/>
    </location>
</feature>
<dbReference type="GO" id="GO:0016491">
    <property type="term" value="F:oxidoreductase activity"/>
    <property type="evidence" value="ECO:0007669"/>
    <property type="project" value="UniProtKB-KW"/>
</dbReference>
<evidence type="ECO:0000256" key="4">
    <source>
        <dbReference type="ARBA" id="ARBA00023014"/>
    </source>
</evidence>
<keyword evidence="2" id="KW-0560">Oxidoreductase</keyword>
<reference evidence="9" key="1">
    <citation type="journal article" date="2014" name="Front. Microbiol.">
        <title>High frequency of phylogenetically diverse reductive dehalogenase-homologous genes in deep subseafloor sedimentary metagenomes.</title>
        <authorList>
            <person name="Kawai M."/>
            <person name="Futagami T."/>
            <person name="Toyoda A."/>
            <person name="Takaki Y."/>
            <person name="Nishi S."/>
            <person name="Hori S."/>
            <person name="Arai W."/>
            <person name="Tsubouchi T."/>
            <person name="Morono Y."/>
            <person name="Uchiyama I."/>
            <person name="Ito T."/>
            <person name="Fujiyama A."/>
            <person name="Inagaki F."/>
            <person name="Takami H."/>
        </authorList>
    </citation>
    <scope>NUCLEOTIDE SEQUENCE</scope>
    <source>
        <strain evidence="9">Expedition CK06-06</strain>
    </source>
</reference>
<dbReference type="EMBL" id="BART01003441">
    <property type="protein sequence ID" value="GAG56701.1"/>
    <property type="molecule type" value="Genomic_DNA"/>
</dbReference>